<dbReference type="RefSeq" id="WP_400195407.1">
    <property type="nucleotide sequence ID" value="NZ_CAYAYE010000017.1"/>
</dbReference>
<feature type="transmembrane region" description="Helical" evidence="1">
    <location>
        <begin position="35"/>
        <end position="54"/>
    </location>
</feature>
<protein>
    <submittedName>
        <fullName evidence="2">Uncharacterized protein</fullName>
    </submittedName>
</protein>
<reference evidence="2" key="1">
    <citation type="submission" date="2016-03" db="EMBL/GenBank/DDBJ databases">
        <authorList>
            <person name="Borrel G."/>
            <person name="Mccann A."/>
            <person name="O'Toole P.W."/>
        </authorList>
    </citation>
    <scope>NUCLEOTIDE SEQUENCE</scope>
    <source>
        <strain evidence="2">183</strain>
    </source>
</reference>
<feature type="transmembrane region" description="Helical" evidence="1">
    <location>
        <begin position="69"/>
        <end position="95"/>
    </location>
</feature>
<organism evidence="2 3">
    <name type="scientific">Candidatus Methanomassiliicoccus intestinalis</name>
    <dbReference type="NCBI Taxonomy" id="1406512"/>
    <lineage>
        <taxon>Archaea</taxon>
        <taxon>Methanobacteriati</taxon>
        <taxon>Thermoplasmatota</taxon>
        <taxon>Thermoplasmata</taxon>
        <taxon>Methanomassiliicoccales</taxon>
        <taxon>Methanomassiliicoccaceae</taxon>
        <taxon>Methanomassiliicoccus</taxon>
    </lineage>
</organism>
<evidence type="ECO:0000313" key="3">
    <source>
        <dbReference type="Proteomes" id="UP000752814"/>
    </source>
</evidence>
<keyword evidence="1" id="KW-0812">Transmembrane</keyword>
<accession>A0A8J8PF85</accession>
<proteinExistence type="predicted"/>
<feature type="transmembrane region" description="Helical" evidence="1">
    <location>
        <begin position="6"/>
        <end position="28"/>
    </location>
</feature>
<evidence type="ECO:0000313" key="2">
    <source>
        <dbReference type="EMBL" id="TQS81603.1"/>
    </source>
</evidence>
<dbReference type="EMBL" id="LVVT01000022">
    <property type="protein sequence ID" value="TQS81603.1"/>
    <property type="molecule type" value="Genomic_DNA"/>
</dbReference>
<dbReference type="Proteomes" id="UP000752814">
    <property type="component" value="Unassembled WGS sequence"/>
</dbReference>
<comment type="caution">
    <text evidence="2">The sequence shown here is derived from an EMBL/GenBank/DDBJ whole genome shotgun (WGS) entry which is preliminary data.</text>
</comment>
<name>A0A8J8PF85_9ARCH</name>
<dbReference type="AlphaFoldDB" id="A0A8J8PF85"/>
<evidence type="ECO:0000256" key="1">
    <source>
        <dbReference type="SAM" id="Phobius"/>
    </source>
</evidence>
<keyword evidence="1" id="KW-1133">Transmembrane helix</keyword>
<sequence length="98" mass="10521">MDAIGFLTVMLLTLGFFLILAGIFTAYFGSGKSRIIGIVLLVVGILIGLIWGGMDYLYPDILNINMVDIIWVAFINIIAAVIGALIAIGVFLLAIMKS</sequence>
<gene>
    <name evidence="2" type="ORF">A3207_04165</name>
</gene>
<keyword evidence="1" id="KW-0472">Membrane</keyword>